<evidence type="ECO:0000313" key="3">
    <source>
        <dbReference type="Proteomes" id="UP000294506"/>
    </source>
</evidence>
<name>A0A4R7G3C8_9MICC</name>
<dbReference type="RefSeq" id="WP_051500860.1">
    <property type="nucleotide sequence ID" value="NZ_SOAN01000005.1"/>
</dbReference>
<reference evidence="2 3" key="1">
    <citation type="submission" date="2019-03" db="EMBL/GenBank/DDBJ databases">
        <title>Genomic Encyclopedia of Type Strains, Phase III (KMG-III): the genomes of soil and plant-associated and newly described type strains.</title>
        <authorList>
            <person name="Whitman W."/>
        </authorList>
    </citation>
    <scope>NUCLEOTIDE SEQUENCE [LARGE SCALE GENOMIC DNA]</scope>
    <source>
        <strain evidence="2 3">DSM 27373</strain>
    </source>
</reference>
<comment type="caution">
    <text evidence="2">The sequence shown here is derived from an EMBL/GenBank/DDBJ whole genome shotgun (WGS) entry which is preliminary data.</text>
</comment>
<organism evidence="2 3">
    <name type="scientific">Nesterenkonia aurantiaca</name>
    <dbReference type="NCBI Taxonomy" id="1436010"/>
    <lineage>
        <taxon>Bacteria</taxon>
        <taxon>Bacillati</taxon>
        <taxon>Actinomycetota</taxon>
        <taxon>Actinomycetes</taxon>
        <taxon>Micrococcales</taxon>
        <taxon>Micrococcaceae</taxon>
        <taxon>Nesterenkonia</taxon>
    </lineage>
</organism>
<evidence type="ECO:0000256" key="1">
    <source>
        <dbReference type="SAM" id="MobiDB-lite"/>
    </source>
</evidence>
<feature type="region of interest" description="Disordered" evidence="1">
    <location>
        <begin position="32"/>
        <end position="83"/>
    </location>
</feature>
<dbReference type="Proteomes" id="UP000294506">
    <property type="component" value="Unassembled WGS sequence"/>
</dbReference>
<dbReference type="PROSITE" id="PS51257">
    <property type="entry name" value="PROKAR_LIPOPROTEIN"/>
    <property type="match status" value="1"/>
</dbReference>
<dbReference type="EMBL" id="SOAN01000005">
    <property type="protein sequence ID" value="TDS85666.1"/>
    <property type="molecule type" value="Genomic_DNA"/>
</dbReference>
<dbReference type="AlphaFoldDB" id="A0A4R7G3C8"/>
<protein>
    <submittedName>
        <fullName evidence="2">Uncharacterized protein</fullName>
    </submittedName>
</protein>
<proteinExistence type="predicted"/>
<accession>A0A4R7G3C8</accession>
<gene>
    <name evidence="2" type="ORF">EV640_1057</name>
</gene>
<evidence type="ECO:0000313" key="2">
    <source>
        <dbReference type="EMBL" id="TDS85666.1"/>
    </source>
</evidence>
<sequence length="171" mass="17893">MHGRHSHGEARRAGAVVVMLGLVLLTACAGDSGPIGSESPGDRSTSGPAATSPEEGLDGDGGDGPEMNPTPVHETSELVSEHLSSWQEYSSASEAELQVAFYSGNPACYGVRSVVEETDTQVRVATISGTLPDAIDSACTQEARYVALVIELDEPLGEREVVPLTEVELTR</sequence>
<keyword evidence="3" id="KW-1185">Reference proteome</keyword>